<evidence type="ECO:0000256" key="3">
    <source>
        <dbReference type="ARBA" id="ARBA00022741"/>
    </source>
</evidence>
<dbReference type="GO" id="GO:0005634">
    <property type="term" value="C:nucleus"/>
    <property type="evidence" value="ECO:0007669"/>
    <property type="project" value="TreeGrafter"/>
</dbReference>
<dbReference type="FunFam" id="3.40.1190.20:FF:000121">
    <property type="entry name" value="Adenosine kinase-like Protein"/>
    <property type="match status" value="1"/>
</dbReference>
<dbReference type="PROSITE" id="PS00584">
    <property type="entry name" value="PFKB_KINASES_2"/>
    <property type="match status" value="1"/>
</dbReference>
<reference evidence="9" key="1">
    <citation type="submission" date="2021-01" db="EMBL/GenBank/DDBJ databases">
        <authorList>
            <consortium name="Genoscope - CEA"/>
            <person name="William W."/>
        </authorList>
    </citation>
    <scope>NUCLEOTIDE SEQUENCE</scope>
</reference>
<gene>
    <name evidence="9" type="ORF">PPRIM_AZ9-3.1.T1410135</name>
</gene>
<keyword evidence="2 7" id="KW-0808">Transferase</keyword>
<feature type="active site" description="Proton acceptor" evidence="6">
    <location>
        <position position="292"/>
    </location>
</feature>
<name>A0A8S1Q2E3_PARPR</name>
<evidence type="ECO:0000256" key="5">
    <source>
        <dbReference type="ARBA" id="ARBA00022840"/>
    </source>
</evidence>
<comment type="cofactor">
    <cofactor evidence="7">
        <name>Mg(2+)</name>
        <dbReference type="ChEBI" id="CHEBI:18420"/>
    </cofactor>
</comment>
<sequence length="339" mass="37324">MEAKKIIGLGSPLLDIQAEVPAEFLEKYGLTLNNTYFAEEKHLPLYEELINIPTHSHVPGGSALNTIRLARWMAQAGQGQVKFIGCVGKKDKFANMLIEVTNQDGVTTLFDEQDQPTGKCGVLLCNKDRCLVPLIGAAAHLSEDYVNQHIEDIKTASVLFSEVYFLYPRAELTKKIYKVASENGVNTCLTLSSVNAVSDKFNDILAVLPYVDYLFGNEEEVEQFAKNLKFEGDLSQVMQQIAAYEKHGQRERVVVCTQGKKPTLIAKKNEVITVEVQLVDVSKIVDTNSAGDSFCGGFIAELLNGPDLVKCAKAGNYSASQTIQHEGSTIPKYAPVKTW</sequence>
<keyword evidence="7" id="KW-0660">Purine salvage</keyword>
<dbReference type="GO" id="GO:0006144">
    <property type="term" value="P:purine nucleobase metabolic process"/>
    <property type="evidence" value="ECO:0007669"/>
    <property type="project" value="TreeGrafter"/>
</dbReference>
<evidence type="ECO:0000256" key="2">
    <source>
        <dbReference type="ARBA" id="ARBA00022679"/>
    </source>
</evidence>
<keyword evidence="5 7" id="KW-0067">ATP-binding</keyword>
<dbReference type="Pfam" id="PF00294">
    <property type="entry name" value="PfkB"/>
    <property type="match status" value="1"/>
</dbReference>
<comment type="catalytic activity">
    <reaction evidence="7">
        <text>adenosine + ATP = AMP + ADP + H(+)</text>
        <dbReference type="Rhea" id="RHEA:20824"/>
        <dbReference type="ChEBI" id="CHEBI:15378"/>
        <dbReference type="ChEBI" id="CHEBI:16335"/>
        <dbReference type="ChEBI" id="CHEBI:30616"/>
        <dbReference type="ChEBI" id="CHEBI:456215"/>
        <dbReference type="ChEBI" id="CHEBI:456216"/>
        <dbReference type="EC" id="2.7.1.20"/>
    </reaction>
</comment>
<evidence type="ECO:0000313" key="10">
    <source>
        <dbReference type="Proteomes" id="UP000688137"/>
    </source>
</evidence>
<evidence type="ECO:0000256" key="7">
    <source>
        <dbReference type="RuleBase" id="RU368116"/>
    </source>
</evidence>
<comment type="function">
    <text evidence="7">ATP dependent phosphorylation of adenosine and other related nucleoside analogs to monophosphate derivatives.</text>
</comment>
<keyword evidence="3 7" id="KW-0547">Nucleotide-binding</keyword>
<evidence type="ECO:0000256" key="1">
    <source>
        <dbReference type="ARBA" id="ARBA00010688"/>
    </source>
</evidence>
<keyword evidence="4 7" id="KW-0418">Kinase</keyword>
<dbReference type="InterPro" id="IPR001805">
    <property type="entry name" value="Adenokinase"/>
</dbReference>
<dbReference type="GO" id="GO:0044209">
    <property type="term" value="P:AMP salvage"/>
    <property type="evidence" value="ECO:0007669"/>
    <property type="project" value="UniProtKB-UniRule"/>
</dbReference>
<evidence type="ECO:0000256" key="6">
    <source>
        <dbReference type="PIRSR" id="PIRSR601805-1"/>
    </source>
</evidence>
<dbReference type="GO" id="GO:0005524">
    <property type="term" value="F:ATP binding"/>
    <property type="evidence" value="ECO:0007669"/>
    <property type="project" value="UniProtKB-UniRule"/>
</dbReference>
<comment type="similarity">
    <text evidence="1 7">Belongs to the carbohydrate kinase PfkB family.</text>
</comment>
<dbReference type="CDD" id="cd01168">
    <property type="entry name" value="adenosine_kinase"/>
    <property type="match status" value="1"/>
</dbReference>
<dbReference type="AlphaFoldDB" id="A0A8S1Q2E3"/>
<accession>A0A8S1Q2E3</accession>
<dbReference type="PANTHER" id="PTHR45769">
    <property type="entry name" value="ADENOSINE KINASE"/>
    <property type="match status" value="1"/>
</dbReference>
<evidence type="ECO:0000256" key="4">
    <source>
        <dbReference type="ARBA" id="ARBA00022777"/>
    </source>
</evidence>
<evidence type="ECO:0000313" key="9">
    <source>
        <dbReference type="EMBL" id="CAD8109732.1"/>
    </source>
</evidence>
<dbReference type="EMBL" id="CAJJDM010000145">
    <property type="protein sequence ID" value="CAD8109732.1"/>
    <property type="molecule type" value="Genomic_DNA"/>
</dbReference>
<evidence type="ECO:0000259" key="8">
    <source>
        <dbReference type="Pfam" id="PF00294"/>
    </source>
</evidence>
<dbReference type="InterPro" id="IPR011611">
    <property type="entry name" value="PfkB_dom"/>
</dbReference>
<keyword evidence="7" id="KW-0460">Magnesium</keyword>
<dbReference type="GO" id="GO:0005829">
    <property type="term" value="C:cytosol"/>
    <property type="evidence" value="ECO:0007669"/>
    <property type="project" value="TreeGrafter"/>
</dbReference>
<keyword evidence="10" id="KW-1185">Reference proteome</keyword>
<dbReference type="Proteomes" id="UP000688137">
    <property type="component" value="Unassembled WGS sequence"/>
</dbReference>
<protein>
    <recommendedName>
        <fullName evidence="7">Adenosine kinase</fullName>
        <shortName evidence="7">AK</shortName>
        <ecNumber evidence="7">2.7.1.20</ecNumber>
    </recommendedName>
    <alternativeName>
        <fullName evidence="7">Adenosine 5'-phosphotransferase</fullName>
    </alternativeName>
</protein>
<dbReference type="EC" id="2.7.1.20" evidence="7"/>
<dbReference type="GO" id="GO:0006166">
    <property type="term" value="P:purine ribonucleoside salvage"/>
    <property type="evidence" value="ECO:0007669"/>
    <property type="project" value="UniProtKB-KW"/>
</dbReference>
<dbReference type="PANTHER" id="PTHR45769:SF3">
    <property type="entry name" value="ADENOSINE KINASE"/>
    <property type="match status" value="1"/>
</dbReference>
<organism evidence="9 10">
    <name type="scientific">Paramecium primaurelia</name>
    <dbReference type="NCBI Taxonomy" id="5886"/>
    <lineage>
        <taxon>Eukaryota</taxon>
        <taxon>Sar</taxon>
        <taxon>Alveolata</taxon>
        <taxon>Ciliophora</taxon>
        <taxon>Intramacronucleata</taxon>
        <taxon>Oligohymenophorea</taxon>
        <taxon>Peniculida</taxon>
        <taxon>Parameciidae</taxon>
        <taxon>Paramecium</taxon>
    </lineage>
</organism>
<feature type="domain" description="Carbohydrate kinase PfkB" evidence="8">
    <location>
        <begin position="24"/>
        <end position="331"/>
    </location>
</feature>
<proteinExistence type="inferred from homology"/>
<dbReference type="InterPro" id="IPR002173">
    <property type="entry name" value="Carboh/pur_kinase_PfkB_CS"/>
</dbReference>
<dbReference type="GO" id="GO:0004001">
    <property type="term" value="F:adenosine kinase activity"/>
    <property type="evidence" value="ECO:0007669"/>
    <property type="project" value="UniProtKB-UniRule"/>
</dbReference>
<comment type="caution">
    <text evidence="9">The sequence shown here is derived from an EMBL/GenBank/DDBJ whole genome shotgun (WGS) entry which is preliminary data.</text>
</comment>
<dbReference type="OMA" id="RTMCTYL"/>
<comment type="pathway">
    <text evidence="7">Purine metabolism; AMP biosynthesis via salvage pathway; AMP from adenosine: step 1/1.</text>
</comment>